<keyword evidence="5" id="KW-1185">Reference proteome</keyword>
<evidence type="ECO:0000256" key="2">
    <source>
        <dbReference type="SAM" id="SignalP"/>
    </source>
</evidence>
<dbReference type="EMBL" id="JH767563">
    <property type="protein sequence ID" value="EON63510.1"/>
    <property type="molecule type" value="Genomic_DNA"/>
</dbReference>
<feature type="signal peptide" evidence="2">
    <location>
        <begin position="1"/>
        <end position="21"/>
    </location>
</feature>
<dbReference type="OMA" id="CATHIPR"/>
<dbReference type="SUPFAM" id="SSF54593">
    <property type="entry name" value="Glyoxalase/Bleomycin resistance protein/Dihydroxybiphenyl dioxygenase"/>
    <property type="match status" value="1"/>
</dbReference>
<dbReference type="AlphaFoldDB" id="R7YNL4"/>
<keyword evidence="2" id="KW-0732">Signal</keyword>
<proteinExistence type="predicted"/>
<feature type="chain" id="PRO_5004450618" description="VOC domain-containing protein" evidence="2">
    <location>
        <begin position="22"/>
        <end position="251"/>
    </location>
</feature>
<dbReference type="STRING" id="1168221.R7YNL4"/>
<gene>
    <name evidence="4" type="ORF">W97_02738</name>
</gene>
<reference evidence="5" key="1">
    <citation type="submission" date="2012-06" db="EMBL/GenBank/DDBJ databases">
        <title>The genome sequence of Coniosporium apollinis CBS 100218.</title>
        <authorList>
            <consortium name="The Broad Institute Genome Sequencing Platform"/>
            <person name="Cuomo C."/>
            <person name="Gorbushina A."/>
            <person name="Noack S."/>
            <person name="Walker B."/>
            <person name="Young S.K."/>
            <person name="Zeng Q."/>
            <person name="Gargeya S."/>
            <person name="Fitzgerald M."/>
            <person name="Haas B."/>
            <person name="Abouelleil A."/>
            <person name="Alvarado L."/>
            <person name="Arachchi H.M."/>
            <person name="Berlin A.M."/>
            <person name="Chapman S.B."/>
            <person name="Goldberg J."/>
            <person name="Griggs A."/>
            <person name="Gujja S."/>
            <person name="Hansen M."/>
            <person name="Howarth C."/>
            <person name="Imamovic A."/>
            <person name="Larimer J."/>
            <person name="McCowan C."/>
            <person name="Montmayeur A."/>
            <person name="Murphy C."/>
            <person name="Neiman D."/>
            <person name="Pearson M."/>
            <person name="Priest M."/>
            <person name="Roberts A."/>
            <person name="Saif S."/>
            <person name="Shea T."/>
            <person name="Sisk P."/>
            <person name="Sykes S."/>
            <person name="Wortman J."/>
            <person name="Nusbaum C."/>
            <person name="Birren B."/>
        </authorList>
    </citation>
    <scope>NUCLEOTIDE SEQUENCE [LARGE SCALE GENOMIC DNA]</scope>
    <source>
        <strain evidence="5">CBS 100218</strain>
    </source>
</reference>
<dbReference type="PANTHER" id="PTHR10374">
    <property type="entry name" value="LACTOYLGLUTATHIONE LYASE GLYOXALASE I"/>
    <property type="match status" value="1"/>
</dbReference>
<organism evidence="4 5">
    <name type="scientific">Coniosporium apollinis (strain CBS 100218)</name>
    <name type="common">Rock-inhabiting black yeast</name>
    <dbReference type="NCBI Taxonomy" id="1168221"/>
    <lineage>
        <taxon>Eukaryota</taxon>
        <taxon>Fungi</taxon>
        <taxon>Dikarya</taxon>
        <taxon>Ascomycota</taxon>
        <taxon>Pezizomycotina</taxon>
        <taxon>Dothideomycetes</taxon>
        <taxon>Dothideomycetes incertae sedis</taxon>
        <taxon>Coniosporium</taxon>
    </lineage>
</organism>
<name>R7YNL4_CONA1</name>
<dbReference type="PROSITE" id="PS51819">
    <property type="entry name" value="VOC"/>
    <property type="match status" value="1"/>
</dbReference>
<dbReference type="GO" id="GO:0004462">
    <property type="term" value="F:lactoylglutathione lyase activity"/>
    <property type="evidence" value="ECO:0007669"/>
    <property type="project" value="InterPro"/>
</dbReference>
<dbReference type="OrthoDB" id="16820at2759"/>
<dbReference type="HOGENOM" id="CLU_098722_0_0_1"/>
<dbReference type="InterPro" id="IPR018146">
    <property type="entry name" value="Glyoxalase_1_CS"/>
</dbReference>
<dbReference type="Proteomes" id="UP000016924">
    <property type="component" value="Unassembled WGS sequence"/>
</dbReference>
<dbReference type="GO" id="GO:0046872">
    <property type="term" value="F:metal ion binding"/>
    <property type="evidence" value="ECO:0007669"/>
    <property type="project" value="UniProtKB-KW"/>
</dbReference>
<dbReference type="PANTHER" id="PTHR10374:SF19">
    <property type="entry name" value="LYASE (GLO1), PUTATIVE (AFU_ORTHOLOGUE AFUA_2G13550)-RELATED"/>
    <property type="match status" value="1"/>
</dbReference>
<dbReference type="InterPro" id="IPR037523">
    <property type="entry name" value="VOC_core"/>
</dbReference>
<dbReference type="InterPro" id="IPR004360">
    <property type="entry name" value="Glyas_Fos-R_dOase_dom"/>
</dbReference>
<dbReference type="RefSeq" id="XP_007778827.1">
    <property type="nucleotide sequence ID" value="XM_007780637.1"/>
</dbReference>
<evidence type="ECO:0000313" key="5">
    <source>
        <dbReference type="Proteomes" id="UP000016924"/>
    </source>
</evidence>
<protein>
    <recommendedName>
        <fullName evidence="3">VOC domain-containing protein</fullName>
    </recommendedName>
</protein>
<evidence type="ECO:0000256" key="1">
    <source>
        <dbReference type="ARBA" id="ARBA00022723"/>
    </source>
</evidence>
<dbReference type="PROSITE" id="PS51257">
    <property type="entry name" value="PROKAR_LIPOPROTEIN"/>
    <property type="match status" value="1"/>
</dbReference>
<accession>R7YNL4</accession>
<dbReference type="Pfam" id="PF00903">
    <property type="entry name" value="Glyoxalase"/>
    <property type="match status" value="1"/>
</dbReference>
<sequence>MNRYLFLLFSTVSSLLPVASACTPTNTSTNSGFIIGTDGPADPATLGYTLNHVALQVRNITATRCFYGEVLGFRHIFTFAESENYTITYMGYPSGGKNGTGFQTGEEMLREQRNTEGLIEFIWARVCTRLVARLVLAPCYVDALFQTARDPQLVRPELIVVKDAPEVNSRTNGFSHLGLVVPDILALQARLDAYNVPILKRIGQNATQDLGIYYGIRAQGSALSPSLNALFRGFVLATDPDGYLLEIQEQT</sequence>
<feature type="domain" description="VOC" evidence="3">
    <location>
        <begin position="49"/>
        <end position="250"/>
    </location>
</feature>
<dbReference type="InterPro" id="IPR029068">
    <property type="entry name" value="Glyas_Bleomycin-R_OHBP_Dase"/>
</dbReference>
<dbReference type="Gene3D" id="3.10.180.10">
    <property type="entry name" value="2,3-Dihydroxybiphenyl 1,2-Dioxygenase, domain 1"/>
    <property type="match status" value="1"/>
</dbReference>
<evidence type="ECO:0000313" key="4">
    <source>
        <dbReference type="EMBL" id="EON63510.1"/>
    </source>
</evidence>
<dbReference type="PROSITE" id="PS00934">
    <property type="entry name" value="GLYOXALASE_I_1"/>
    <property type="match status" value="1"/>
</dbReference>
<evidence type="ECO:0000259" key="3">
    <source>
        <dbReference type="PROSITE" id="PS51819"/>
    </source>
</evidence>
<dbReference type="eggNOG" id="ENOG502SRYP">
    <property type="taxonomic scope" value="Eukaryota"/>
</dbReference>
<keyword evidence="1" id="KW-0479">Metal-binding</keyword>
<dbReference type="GeneID" id="19900049"/>